<accession>A0AAD9AR24</accession>
<feature type="repeat" description="ANK" evidence="3">
    <location>
        <begin position="227"/>
        <end position="259"/>
    </location>
</feature>
<dbReference type="PANTHER" id="PTHR24198">
    <property type="entry name" value="ANKYRIN REPEAT AND PROTEIN KINASE DOMAIN-CONTAINING PROTEIN"/>
    <property type="match status" value="1"/>
</dbReference>
<protein>
    <submittedName>
        <fullName evidence="5">Ankyrin-1-like protein 2</fullName>
    </submittedName>
</protein>
<dbReference type="SUPFAM" id="SSF48403">
    <property type="entry name" value="Ankyrin repeat"/>
    <property type="match status" value="1"/>
</dbReference>
<comment type="caution">
    <text evidence="5">The sequence shown here is derived from an EMBL/GenBank/DDBJ whole genome shotgun (WGS) entry which is preliminary data.</text>
</comment>
<name>A0AAD9AR24_9PEZI</name>
<dbReference type="Gene3D" id="1.25.40.20">
    <property type="entry name" value="Ankyrin repeat-containing domain"/>
    <property type="match status" value="1"/>
</dbReference>
<dbReference type="SMART" id="SM00248">
    <property type="entry name" value="ANK"/>
    <property type="match status" value="3"/>
</dbReference>
<dbReference type="PROSITE" id="PS50088">
    <property type="entry name" value="ANK_REPEAT"/>
    <property type="match status" value="2"/>
</dbReference>
<evidence type="ECO:0000313" key="5">
    <source>
        <dbReference type="EMBL" id="KAK1852433.1"/>
    </source>
</evidence>
<dbReference type="PROSITE" id="PS50297">
    <property type="entry name" value="ANK_REP_REGION"/>
    <property type="match status" value="2"/>
</dbReference>
<dbReference type="EMBL" id="JAQOWY010000075">
    <property type="protein sequence ID" value="KAK1852433.1"/>
    <property type="molecule type" value="Genomic_DNA"/>
</dbReference>
<evidence type="ECO:0000256" key="3">
    <source>
        <dbReference type="PROSITE-ProRule" id="PRU00023"/>
    </source>
</evidence>
<proteinExistence type="predicted"/>
<keyword evidence="2 3" id="KW-0040">ANK repeat</keyword>
<organism evidence="5 6">
    <name type="scientific">Colletotrichum chrysophilum</name>
    <dbReference type="NCBI Taxonomy" id="1836956"/>
    <lineage>
        <taxon>Eukaryota</taxon>
        <taxon>Fungi</taxon>
        <taxon>Dikarya</taxon>
        <taxon>Ascomycota</taxon>
        <taxon>Pezizomycotina</taxon>
        <taxon>Sordariomycetes</taxon>
        <taxon>Hypocreomycetidae</taxon>
        <taxon>Glomerellales</taxon>
        <taxon>Glomerellaceae</taxon>
        <taxon>Colletotrichum</taxon>
        <taxon>Colletotrichum gloeosporioides species complex</taxon>
    </lineage>
</organism>
<sequence length="489" mass="54205">MSLAAKLGMPQIADMIMDFGLRPETSAPMTEWRFREVFPVMNSADFDMDSIFFQWIERFWKAETISFEMVECDRPIPVIHVASEIGNCDYLDILVRHNFQVSSVCAAIAIATAPDVWDFLRKLSDLGVAMTTDMLAIAIQNKSFHILEWLVHQDINFNRSPLEEAVRGGHREIMERLLYLGVKVNNHPYCVGGATALQAAAIEGYSGILRRLIELNADPNALGAESYGRTALEGAAEHGRLDVVQILLSSGVKTHGSGRRQYVRAIAYARHHGHHAVAELLTSHRPWEEADQEILDEKDLLNEDQSPQKIAEGQRVSSESDDDFESSDEVVSFDPESELFEDGHQIQEDPGPLIGGLRVDGDVSEVQSMTHNEQVRDIFVEQQVPTGHNGLGSGSNYSGLLICDQAMQDAGNDESLSNRDQGPMGDTIPDYEGNELEILTSLVYDQAMQRLGDDGNSGLVFTSDTLGTKFDWSGVGTVESWDSVSWTLD</sequence>
<keyword evidence="1" id="KW-0677">Repeat</keyword>
<feature type="region of interest" description="Disordered" evidence="4">
    <location>
        <begin position="301"/>
        <end position="332"/>
    </location>
</feature>
<evidence type="ECO:0000256" key="4">
    <source>
        <dbReference type="SAM" id="MobiDB-lite"/>
    </source>
</evidence>
<evidence type="ECO:0000256" key="1">
    <source>
        <dbReference type="ARBA" id="ARBA00022737"/>
    </source>
</evidence>
<dbReference type="Proteomes" id="UP001243330">
    <property type="component" value="Unassembled WGS sequence"/>
</dbReference>
<reference evidence="5" key="1">
    <citation type="submission" date="2023-01" db="EMBL/GenBank/DDBJ databases">
        <title>Colletotrichum chrysophilum M932 genome sequence.</title>
        <authorList>
            <person name="Baroncelli R."/>
        </authorList>
    </citation>
    <scope>NUCLEOTIDE SEQUENCE</scope>
    <source>
        <strain evidence="5">M932</strain>
    </source>
</reference>
<dbReference type="InterPro" id="IPR036770">
    <property type="entry name" value="Ankyrin_rpt-contain_sf"/>
</dbReference>
<feature type="repeat" description="ANK" evidence="3">
    <location>
        <begin position="192"/>
        <end position="224"/>
    </location>
</feature>
<dbReference type="AlphaFoldDB" id="A0AAD9AR24"/>
<keyword evidence="6" id="KW-1185">Reference proteome</keyword>
<dbReference type="InterPro" id="IPR002110">
    <property type="entry name" value="Ankyrin_rpt"/>
</dbReference>
<gene>
    <name evidence="5" type="ORF">CCHR01_04979</name>
</gene>
<dbReference type="Pfam" id="PF12796">
    <property type="entry name" value="Ank_2"/>
    <property type="match status" value="1"/>
</dbReference>
<dbReference type="PANTHER" id="PTHR24198:SF165">
    <property type="entry name" value="ANKYRIN REPEAT-CONTAINING PROTEIN-RELATED"/>
    <property type="match status" value="1"/>
</dbReference>
<evidence type="ECO:0000256" key="2">
    <source>
        <dbReference type="ARBA" id="ARBA00023043"/>
    </source>
</evidence>
<evidence type="ECO:0000313" key="6">
    <source>
        <dbReference type="Proteomes" id="UP001243330"/>
    </source>
</evidence>
<feature type="compositionally biased region" description="Acidic residues" evidence="4">
    <location>
        <begin position="319"/>
        <end position="328"/>
    </location>
</feature>